<name>A0ABV2BNM0_9GAMM</name>
<accession>A0ABV2BNM0</accession>
<proteinExistence type="inferred from homology"/>
<evidence type="ECO:0000259" key="10">
    <source>
        <dbReference type="Pfam" id="PF02355"/>
    </source>
</evidence>
<dbReference type="InterPro" id="IPR022813">
    <property type="entry name" value="SecD/SecF_arch_bac"/>
</dbReference>
<dbReference type="NCBIfam" id="TIGR01129">
    <property type="entry name" value="secD"/>
    <property type="match status" value="1"/>
</dbReference>
<dbReference type="InterPro" id="IPR055344">
    <property type="entry name" value="SecD_SecF_C_bact"/>
</dbReference>
<dbReference type="EMBL" id="JBEVCJ010000001">
    <property type="protein sequence ID" value="MET1253549.1"/>
    <property type="molecule type" value="Genomic_DNA"/>
</dbReference>
<keyword evidence="3 9" id="KW-1003">Cell membrane</keyword>
<keyword evidence="7 9" id="KW-0811">Translocation</keyword>
<dbReference type="Gene3D" id="1.20.1640.10">
    <property type="entry name" value="Multidrug efflux transporter AcrB transmembrane domain"/>
    <property type="match status" value="1"/>
</dbReference>
<keyword evidence="6 9" id="KW-1133">Transmembrane helix</keyword>
<evidence type="ECO:0000256" key="9">
    <source>
        <dbReference type="HAMAP-Rule" id="MF_01463"/>
    </source>
</evidence>
<dbReference type="HAMAP" id="MF_01463_B">
    <property type="entry name" value="SecD_B"/>
    <property type="match status" value="1"/>
</dbReference>
<feature type="transmembrane region" description="Helical" evidence="9">
    <location>
        <begin position="591"/>
        <end position="620"/>
    </location>
</feature>
<feature type="domain" description="Protein translocase subunit SecDF P1" evidence="12">
    <location>
        <begin position="242"/>
        <end position="301"/>
    </location>
</feature>
<comment type="subcellular location">
    <subcellularLocation>
        <location evidence="1 9">Cell membrane</location>
        <topology evidence="1 9">Multi-pass membrane protein</topology>
    </subcellularLocation>
</comment>
<dbReference type="Pfam" id="PF07549">
    <property type="entry name" value="Sec_GG"/>
    <property type="match status" value="1"/>
</dbReference>
<feature type="transmembrane region" description="Helical" evidence="9">
    <location>
        <begin position="564"/>
        <end position="585"/>
    </location>
</feature>
<dbReference type="Gene3D" id="3.30.70.3400">
    <property type="match status" value="1"/>
</dbReference>
<keyword evidence="4 9" id="KW-0812">Transmembrane</keyword>
<dbReference type="Pfam" id="PF22599">
    <property type="entry name" value="SecDF_P1_head"/>
    <property type="match status" value="1"/>
</dbReference>
<dbReference type="SUPFAM" id="SSF82866">
    <property type="entry name" value="Multidrug efflux transporter AcrB transmembrane domain"/>
    <property type="match status" value="1"/>
</dbReference>
<evidence type="ECO:0000313" key="15">
    <source>
        <dbReference type="Proteomes" id="UP001548189"/>
    </source>
</evidence>
<evidence type="ECO:0000256" key="6">
    <source>
        <dbReference type="ARBA" id="ARBA00022989"/>
    </source>
</evidence>
<gene>
    <name evidence="9 14" type="primary">secD</name>
    <name evidence="14" type="ORF">ABVT43_00265</name>
</gene>
<organism evidence="14 15">
    <name type="scientific">Aliikangiella maris</name>
    <dbReference type="NCBI Taxonomy" id="3162458"/>
    <lineage>
        <taxon>Bacteria</taxon>
        <taxon>Pseudomonadati</taxon>
        <taxon>Pseudomonadota</taxon>
        <taxon>Gammaproteobacteria</taxon>
        <taxon>Oceanospirillales</taxon>
        <taxon>Pleioneaceae</taxon>
        <taxon>Aliikangiella</taxon>
    </lineage>
</organism>
<dbReference type="InterPro" id="IPR027398">
    <property type="entry name" value="SecD-TM"/>
</dbReference>
<feature type="transmembrane region" description="Helical" evidence="9">
    <location>
        <begin position="522"/>
        <end position="543"/>
    </location>
</feature>
<protein>
    <recommendedName>
        <fullName evidence="9">Protein translocase subunit SecD</fullName>
    </recommendedName>
</protein>
<evidence type="ECO:0000259" key="12">
    <source>
        <dbReference type="Pfam" id="PF21760"/>
    </source>
</evidence>
<dbReference type="Gene3D" id="3.30.1360.200">
    <property type="match status" value="1"/>
</dbReference>
<dbReference type="Pfam" id="PF02355">
    <property type="entry name" value="SecD_SecF_C"/>
    <property type="match status" value="1"/>
</dbReference>
<sequence>MFANQSQIRPINTYAGWIYAMLVILLSLAVLYALPNIYGEDLAVQVSGEKGAPVAEEIFNEIKLELDSKNVVIKSASNEEGKTLIRFNDSESQLKAKDIVDAFLSKKPGDYGVALNLAPVTPGWLKSIGGEPLKLGLDLRGGVHFLMEVDMESAITKKEEQYVADFKSTFQEKQLRYAAVIKVENLGLVARFRDAETRDKAESAIRQGFSELSTRSRDQDSFFEVVVTIPELEIKKIKDYAVKQNIATLRNRVNELGVAEPLIQQQGSERILVQLPGVQDSERAKRILGTTAIVEFRLVNESAGYNPDRAPAGSELIKQSSTGINFAIRKNPVIDGSHLTDANVGYDENNMPQINVVLDSKGGNKMLLMTSKNINKPMAIIMKETKAIYERVNEELKVVDQKVEKNVVSAPNIGAALGNKFRITGQFTPTEAHDLALILRSGSLIAPVYFVEERTVGPQLGKQNIELGKTSIAVGFIAVLIFMLVYYRVFGLVANIALISNLVFIIAVMSLIPGATLTLPGIAGIVLTVGMAVDANVLIFERIREELKEGVNPAQAIHNGYDKAFSTIADANVTTLIAALVLFGIGTGPVAGFAVTLFIGILTSMFTAIIGSRAVVNLIYGGKTLDKISI</sequence>
<evidence type="ECO:0000256" key="1">
    <source>
        <dbReference type="ARBA" id="ARBA00004651"/>
    </source>
</evidence>
<dbReference type="InterPro" id="IPR054384">
    <property type="entry name" value="SecDF_P1_head"/>
</dbReference>
<dbReference type="NCBIfam" id="TIGR00916">
    <property type="entry name" value="2A0604s01"/>
    <property type="match status" value="1"/>
</dbReference>
<comment type="function">
    <text evidence="9">Part of the Sec protein translocase complex. Interacts with the SecYEG preprotein conducting channel. SecDF uses the proton motive force (PMF) to complete protein translocation after the ATP-dependent function of SecA.</text>
</comment>
<dbReference type="Pfam" id="PF13721">
    <property type="entry name" value="SecD-TM1"/>
    <property type="match status" value="1"/>
</dbReference>
<evidence type="ECO:0000256" key="3">
    <source>
        <dbReference type="ARBA" id="ARBA00022475"/>
    </source>
</evidence>
<evidence type="ECO:0000256" key="8">
    <source>
        <dbReference type="ARBA" id="ARBA00023136"/>
    </source>
</evidence>
<keyword evidence="2 9" id="KW-0813">Transport</keyword>
<evidence type="ECO:0000313" key="14">
    <source>
        <dbReference type="EMBL" id="MET1253549.1"/>
    </source>
</evidence>
<keyword evidence="5 9" id="KW-0653">Protein transport</keyword>
<dbReference type="Pfam" id="PF21760">
    <property type="entry name" value="SecD_1st"/>
    <property type="match status" value="1"/>
</dbReference>
<evidence type="ECO:0000259" key="13">
    <source>
        <dbReference type="Pfam" id="PF22599"/>
    </source>
</evidence>
<evidence type="ECO:0000256" key="2">
    <source>
        <dbReference type="ARBA" id="ARBA00022448"/>
    </source>
</evidence>
<feature type="transmembrane region" description="Helical" evidence="9">
    <location>
        <begin position="472"/>
        <end position="489"/>
    </location>
</feature>
<feature type="domain" description="SecD export protein N-terminal TM" evidence="11">
    <location>
        <begin position="11"/>
        <end position="115"/>
    </location>
</feature>
<evidence type="ECO:0000259" key="11">
    <source>
        <dbReference type="Pfam" id="PF13721"/>
    </source>
</evidence>
<evidence type="ECO:0000256" key="5">
    <source>
        <dbReference type="ARBA" id="ARBA00022927"/>
    </source>
</evidence>
<comment type="similarity">
    <text evidence="9">Belongs to the SecD/SecF family. SecD subfamily.</text>
</comment>
<dbReference type="RefSeq" id="WP_353873089.1">
    <property type="nucleotide sequence ID" value="NZ_JBEVCJ010000001.1"/>
</dbReference>
<dbReference type="PANTHER" id="PTHR30081">
    <property type="entry name" value="PROTEIN-EXPORT MEMBRANE PROTEIN SEC"/>
    <property type="match status" value="1"/>
</dbReference>
<comment type="caution">
    <text evidence="14">The sequence shown here is derived from an EMBL/GenBank/DDBJ whole genome shotgun (WGS) entry which is preliminary data.</text>
</comment>
<comment type="subunit">
    <text evidence="9">Forms a complex with SecF. Part of the essential Sec protein translocation apparatus which comprises SecA, SecYEG and auxiliary proteins SecDF-YajC and YidC.</text>
</comment>
<feature type="transmembrane region" description="Helical" evidence="9">
    <location>
        <begin position="496"/>
        <end position="516"/>
    </location>
</feature>
<keyword evidence="8 9" id="KW-0472">Membrane</keyword>
<dbReference type="InterPro" id="IPR005791">
    <property type="entry name" value="SecD"/>
</dbReference>
<feature type="domain" description="SecDF P1 head subdomain" evidence="13">
    <location>
        <begin position="315"/>
        <end position="446"/>
    </location>
</feature>
<keyword evidence="15" id="KW-1185">Reference proteome</keyword>
<dbReference type="Proteomes" id="UP001548189">
    <property type="component" value="Unassembled WGS sequence"/>
</dbReference>
<feature type="transmembrane region" description="Helical" evidence="9">
    <location>
        <begin position="12"/>
        <end position="34"/>
    </location>
</feature>
<evidence type="ECO:0000256" key="4">
    <source>
        <dbReference type="ARBA" id="ARBA00022692"/>
    </source>
</evidence>
<evidence type="ECO:0000256" key="7">
    <source>
        <dbReference type="ARBA" id="ARBA00023010"/>
    </source>
</evidence>
<dbReference type="InterPro" id="IPR022646">
    <property type="entry name" value="SecD/SecF_CS"/>
</dbReference>
<dbReference type="PANTHER" id="PTHR30081:SF1">
    <property type="entry name" value="PROTEIN TRANSLOCASE SUBUNIT SECD"/>
    <property type="match status" value="1"/>
</dbReference>
<reference evidence="14 15" key="1">
    <citation type="submission" date="2024-06" db="EMBL/GenBank/DDBJ databases">
        <authorList>
            <person name="Li F."/>
        </authorList>
    </citation>
    <scope>NUCLEOTIDE SEQUENCE [LARGE SCALE GENOMIC DNA]</scope>
    <source>
        <strain evidence="14 15">GXAS 311</strain>
    </source>
</reference>
<feature type="domain" description="Protein export membrane protein SecD/SecF C-terminal" evidence="10">
    <location>
        <begin position="452"/>
        <end position="614"/>
    </location>
</feature>
<dbReference type="InterPro" id="IPR048634">
    <property type="entry name" value="SecD_SecF_C"/>
</dbReference>
<dbReference type="InterPro" id="IPR048631">
    <property type="entry name" value="SecD_1st"/>
</dbReference>